<dbReference type="Proteomes" id="UP001165160">
    <property type="component" value="Unassembled WGS sequence"/>
</dbReference>
<evidence type="ECO:0000313" key="1">
    <source>
        <dbReference type="EMBL" id="GMI15565.1"/>
    </source>
</evidence>
<dbReference type="EMBL" id="BRXX01000523">
    <property type="protein sequence ID" value="GMI15565.1"/>
    <property type="molecule type" value="Genomic_DNA"/>
</dbReference>
<evidence type="ECO:0000313" key="2">
    <source>
        <dbReference type="Proteomes" id="UP001165160"/>
    </source>
</evidence>
<sequence>MLEANLRTTLKLKKRGGQTARERVEENGAGGQEFENNSVWGLRALREKQQLILASLLPEVFSVTVEADELARQRKVLDVLSVWSNIEGKVAEDVLKKELSAVEVEYLEAEGAKLLGVEAQPRDPRRKR</sequence>
<name>A0A9W7FP58_9STRA</name>
<organism evidence="1 2">
    <name type="scientific">Triparma verrucosa</name>
    <dbReference type="NCBI Taxonomy" id="1606542"/>
    <lineage>
        <taxon>Eukaryota</taxon>
        <taxon>Sar</taxon>
        <taxon>Stramenopiles</taxon>
        <taxon>Ochrophyta</taxon>
        <taxon>Bolidophyceae</taxon>
        <taxon>Parmales</taxon>
        <taxon>Triparmaceae</taxon>
        <taxon>Triparma</taxon>
    </lineage>
</organism>
<dbReference type="AlphaFoldDB" id="A0A9W7FP58"/>
<keyword evidence="2" id="KW-1185">Reference proteome</keyword>
<gene>
    <name evidence="1" type="ORF">TrVE_jg9524</name>
</gene>
<protein>
    <submittedName>
        <fullName evidence="1">Uncharacterized protein</fullName>
    </submittedName>
</protein>
<proteinExistence type="predicted"/>
<accession>A0A9W7FP58</accession>
<reference evidence="2" key="1">
    <citation type="journal article" date="2023" name="Commun. Biol.">
        <title>Genome analysis of Parmales, the sister group of diatoms, reveals the evolutionary specialization of diatoms from phago-mixotrophs to photoautotrophs.</title>
        <authorList>
            <person name="Ban H."/>
            <person name="Sato S."/>
            <person name="Yoshikawa S."/>
            <person name="Yamada K."/>
            <person name="Nakamura Y."/>
            <person name="Ichinomiya M."/>
            <person name="Sato N."/>
            <person name="Blanc-Mathieu R."/>
            <person name="Endo H."/>
            <person name="Kuwata A."/>
            <person name="Ogata H."/>
        </authorList>
    </citation>
    <scope>NUCLEOTIDE SEQUENCE [LARGE SCALE GENOMIC DNA]</scope>
    <source>
        <strain evidence="2">NIES 3699</strain>
    </source>
</reference>
<comment type="caution">
    <text evidence="1">The sequence shown here is derived from an EMBL/GenBank/DDBJ whole genome shotgun (WGS) entry which is preliminary data.</text>
</comment>